<dbReference type="GeneID" id="34465655"/>
<evidence type="ECO:0000256" key="5">
    <source>
        <dbReference type="ARBA" id="ARBA00020252"/>
    </source>
</evidence>
<evidence type="ECO:0000256" key="7">
    <source>
        <dbReference type="ARBA" id="ARBA00022670"/>
    </source>
</evidence>
<evidence type="ECO:0000256" key="6">
    <source>
        <dbReference type="ARBA" id="ARBA00022525"/>
    </source>
</evidence>
<dbReference type="EC" id="3.4.23.18" evidence="4"/>
<evidence type="ECO:0000313" key="16">
    <source>
        <dbReference type="EMBL" id="OJJ80049.1"/>
    </source>
</evidence>
<keyword evidence="14" id="KW-0732">Signal</keyword>
<dbReference type="STRING" id="1160497.A0A1L9V862"/>
<comment type="catalytic activity">
    <reaction evidence="1">
        <text>Hydrolysis of proteins with broad specificity. Generally favors hydrophobic residues in P1 and P1', but also accepts Lys in P1, which leads to activation of trypsinogen. Does not clot milk.</text>
        <dbReference type="EC" id="3.4.23.18"/>
    </reaction>
</comment>
<evidence type="ECO:0000256" key="10">
    <source>
        <dbReference type="ARBA" id="ARBA00029931"/>
    </source>
</evidence>
<accession>A0A1L9V862</accession>
<dbReference type="RefSeq" id="XP_022396747.1">
    <property type="nucleotide sequence ID" value="XM_022549395.1"/>
</dbReference>
<dbReference type="AlphaFoldDB" id="A0A1L9V862"/>
<reference evidence="17" key="1">
    <citation type="journal article" date="2017" name="Genome Biol.">
        <title>Comparative genomics reveals high biological diversity and specific adaptations in the industrially and medically important fungal genus Aspergillus.</title>
        <authorList>
            <person name="de Vries R.P."/>
            <person name="Riley R."/>
            <person name="Wiebenga A."/>
            <person name="Aguilar-Osorio G."/>
            <person name="Amillis S."/>
            <person name="Uchima C.A."/>
            <person name="Anderluh G."/>
            <person name="Asadollahi M."/>
            <person name="Askin M."/>
            <person name="Barry K."/>
            <person name="Battaglia E."/>
            <person name="Bayram O."/>
            <person name="Benocci T."/>
            <person name="Braus-Stromeyer S.A."/>
            <person name="Caldana C."/>
            <person name="Canovas D."/>
            <person name="Cerqueira G.C."/>
            <person name="Chen F."/>
            <person name="Chen W."/>
            <person name="Choi C."/>
            <person name="Clum A."/>
            <person name="Dos Santos R.A."/>
            <person name="Damasio A.R."/>
            <person name="Diallinas G."/>
            <person name="Emri T."/>
            <person name="Fekete E."/>
            <person name="Flipphi M."/>
            <person name="Freyberg S."/>
            <person name="Gallo A."/>
            <person name="Gournas C."/>
            <person name="Habgood R."/>
            <person name="Hainaut M."/>
            <person name="Harispe M.L."/>
            <person name="Henrissat B."/>
            <person name="Hilden K.S."/>
            <person name="Hope R."/>
            <person name="Hossain A."/>
            <person name="Karabika E."/>
            <person name="Karaffa L."/>
            <person name="Karanyi Z."/>
            <person name="Krasevec N."/>
            <person name="Kuo A."/>
            <person name="Kusch H."/>
            <person name="LaButti K."/>
            <person name="Lagendijk E.L."/>
            <person name="Lapidus A."/>
            <person name="Levasseur A."/>
            <person name="Lindquist E."/>
            <person name="Lipzen A."/>
            <person name="Logrieco A.F."/>
            <person name="MacCabe A."/>
            <person name="Maekelae M.R."/>
            <person name="Malavazi I."/>
            <person name="Melin P."/>
            <person name="Meyer V."/>
            <person name="Mielnichuk N."/>
            <person name="Miskei M."/>
            <person name="Molnar A.P."/>
            <person name="Mule G."/>
            <person name="Ngan C.Y."/>
            <person name="Orejas M."/>
            <person name="Orosz E."/>
            <person name="Ouedraogo J.P."/>
            <person name="Overkamp K.M."/>
            <person name="Park H.-S."/>
            <person name="Perrone G."/>
            <person name="Piumi F."/>
            <person name="Punt P.J."/>
            <person name="Ram A.F."/>
            <person name="Ramon A."/>
            <person name="Rauscher S."/>
            <person name="Record E."/>
            <person name="Riano-Pachon D.M."/>
            <person name="Robert V."/>
            <person name="Roehrig J."/>
            <person name="Ruller R."/>
            <person name="Salamov A."/>
            <person name="Salih N.S."/>
            <person name="Samson R.A."/>
            <person name="Sandor E."/>
            <person name="Sanguinetti M."/>
            <person name="Schuetze T."/>
            <person name="Sepcic K."/>
            <person name="Shelest E."/>
            <person name="Sherlock G."/>
            <person name="Sophianopoulou V."/>
            <person name="Squina F.M."/>
            <person name="Sun H."/>
            <person name="Susca A."/>
            <person name="Todd R.B."/>
            <person name="Tsang A."/>
            <person name="Unkles S.E."/>
            <person name="van de Wiele N."/>
            <person name="van Rossen-Uffink D."/>
            <person name="Oliveira J.V."/>
            <person name="Vesth T.C."/>
            <person name="Visser J."/>
            <person name="Yu J.-H."/>
            <person name="Zhou M."/>
            <person name="Andersen M.R."/>
            <person name="Archer D.B."/>
            <person name="Baker S.E."/>
            <person name="Benoit I."/>
            <person name="Brakhage A.A."/>
            <person name="Braus G.H."/>
            <person name="Fischer R."/>
            <person name="Frisvad J.C."/>
            <person name="Goldman G.H."/>
            <person name="Houbraken J."/>
            <person name="Oakley B."/>
            <person name="Pocsi I."/>
            <person name="Scazzocchio C."/>
            <person name="Seiboth B."/>
            <person name="vanKuyk P.A."/>
            <person name="Wortman J."/>
            <person name="Dyer P.S."/>
            <person name="Grigoriev I.V."/>
        </authorList>
    </citation>
    <scope>NUCLEOTIDE SEQUENCE [LARGE SCALE GENOMIC DNA]</scope>
    <source>
        <strain evidence="17">CBS 516.65</strain>
    </source>
</reference>
<dbReference type="InterPro" id="IPR034163">
    <property type="entry name" value="Aspergillopepsin-like_cat_dom"/>
</dbReference>
<dbReference type="InterPro" id="IPR033121">
    <property type="entry name" value="PEPTIDASE_A1"/>
</dbReference>
<evidence type="ECO:0000256" key="2">
    <source>
        <dbReference type="ARBA" id="ARBA00004613"/>
    </source>
</evidence>
<proteinExistence type="inferred from homology"/>
<dbReference type="Proteomes" id="UP000184300">
    <property type="component" value="Unassembled WGS sequence"/>
</dbReference>
<comment type="subcellular location">
    <subcellularLocation>
        <location evidence="2">Secreted</location>
    </subcellularLocation>
</comment>
<comment type="similarity">
    <text evidence="3 13">Belongs to the peptidase A1 family.</text>
</comment>
<evidence type="ECO:0000256" key="14">
    <source>
        <dbReference type="SAM" id="SignalP"/>
    </source>
</evidence>
<evidence type="ECO:0000256" key="1">
    <source>
        <dbReference type="ARBA" id="ARBA00000391"/>
    </source>
</evidence>
<evidence type="ECO:0000259" key="15">
    <source>
        <dbReference type="PROSITE" id="PS51767"/>
    </source>
</evidence>
<keyword evidence="6" id="KW-0964">Secreted</keyword>
<evidence type="ECO:0000256" key="4">
    <source>
        <dbReference type="ARBA" id="ARBA00013210"/>
    </source>
</evidence>
<dbReference type="InterPro" id="IPR001969">
    <property type="entry name" value="Aspartic_peptidase_AS"/>
</dbReference>
<protein>
    <recommendedName>
        <fullName evidence="5">Aspergillopepsin-1</fullName>
        <ecNumber evidence="4">3.4.23.18</ecNumber>
    </recommendedName>
    <alternativeName>
        <fullName evidence="10">Aspergillopepsin I</fullName>
    </alternativeName>
    <alternativeName>
        <fullName evidence="11">Aspergillopeptidase A</fullName>
    </alternativeName>
</protein>
<dbReference type="VEuPathDB" id="FungiDB:ASPGLDRAFT_69678"/>
<keyword evidence="7 13" id="KW-0645">Protease</keyword>
<keyword evidence="9 13" id="KW-0378">Hydrolase</keyword>
<evidence type="ECO:0000256" key="13">
    <source>
        <dbReference type="RuleBase" id="RU000454"/>
    </source>
</evidence>
<dbReference type="PRINTS" id="PR00792">
    <property type="entry name" value="PEPSIN"/>
</dbReference>
<dbReference type="FunFam" id="2.40.70.10:FF:000026">
    <property type="entry name" value="Endothiapepsin"/>
    <property type="match status" value="1"/>
</dbReference>
<dbReference type="PROSITE" id="PS00141">
    <property type="entry name" value="ASP_PROTEASE"/>
    <property type="match status" value="1"/>
</dbReference>
<feature type="signal peptide" evidence="14">
    <location>
        <begin position="1"/>
        <end position="18"/>
    </location>
</feature>
<organism evidence="16 17">
    <name type="scientific">Aspergillus glaucus CBS 516.65</name>
    <dbReference type="NCBI Taxonomy" id="1160497"/>
    <lineage>
        <taxon>Eukaryota</taxon>
        <taxon>Fungi</taxon>
        <taxon>Dikarya</taxon>
        <taxon>Ascomycota</taxon>
        <taxon>Pezizomycotina</taxon>
        <taxon>Eurotiomycetes</taxon>
        <taxon>Eurotiomycetidae</taxon>
        <taxon>Eurotiales</taxon>
        <taxon>Aspergillaceae</taxon>
        <taxon>Aspergillus</taxon>
        <taxon>Aspergillus subgen. Aspergillus</taxon>
    </lineage>
</organism>
<sequence>MHLLNAVALFAGLSTVSAVPMARPRRGFTVNQLAKPTTEGHSRTINYSGIYAKAYAKYGKNAPANIKSAAKSGSATTTPEEGDKEYLTPIKVGDTILHLDIDTGSADLWVFSDKLPSDTQSGHSVYNPTSDASKLDGYSWEISYGDGSGASGDVYKDTVSVGGVTAQGQAVEAASKLSQSFVSDTDNDGLMGLAFSSINTVKPNSQKTFFDTVKDDLDEGVFAVALKHQQPGSYDFGYTDKSKYTGSLTYTDVDNSQGFWMFTAQGYSVGDGDASSSSLTGIADTGTTLLLLPEDVVDAYYQQVSDSNNNQQAGGYTVPCDANLPDFTTIIGSDGYKAVTPGKYIKMSAIDEEGSSCFGGIQSNSGMGFSIFGDVFLKSQYVVFDPQEPRLGFAPQA</sequence>
<dbReference type="InterPro" id="IPR001461">
    <property type="entry name" value="Aspartic_peptidase_A1"/>
</dbReference>
<evidence type="ECO:0000256" key="8">
    <source>
        <dbReference type="ARBA" id="ARBA00022750"/>
    </source>
</evidence>
<feature type="domain" description="Peptidase A1" evidence="15">
    <location>
        <begin position="86"/>
        <end position="394"/>
    </location>
</feature>
<evidence type="ECO:0000256" key="3">
    <source>
        <dbReference type="ARBA" id="ARBA00007447"/>
    </source>
</evidence>
<dbReference type="GO" id="GO:0004190">
    <property type="term" value="F:aspartic-type endopeptidase activity"/>
    <property type="evidence" value="ECO:0007669"/>
    <property type="project" value="UniProtKB-KW"/>
</dbReference>
<dbReference type="GO" id="GO:0006508">
    <property type="term" value="P:proteolysis"/>
    <property type="evidence" value="ECO:0007669"/>
    <property type="project" value="UniProtKB-KW"/>
</dbReference>
<name>A0A1L9V862_ASPGL</name>
<gene>
    <name evidence="16" type="ORF">ASPGLDRAFT_69678</name>
</gene>
<dbReference type="Pfam" id="PF00026">
    <property type="entry name" value="Asp"/>
    <property type="match status" value="1"/>
</dbReference>
<keyword evidence="17" id="KW-1185">Reference proteome</keyword>
<feature type="active site" evidence="12">
    <location>
        <position position="102"/>
    </location>
</feature>
<evidence type="ECO:0000256" key="9">
    <source>
        <dbReference type="ARBA" id="ARBA00022801"/>
    </source>
</evidence>
<dbReference type="GO" id="GO:0005576">
    <property type="term" value="C:extracellular region"/>
    <property type="evidence" value="ECO:0007669"/>
    <property type="project" value="UniProtKB-SubCell"/>
</dbReference>
<dbReference type="CDD" id="cd06097">
    <property type="entry name" value="Aspergillopepsin_like"/>
    <property type="match status" value="1"/>
</dbReference>
<dbReference type="Gene3D" id="2.40.70.10">
    <property type="entry name" value="Acid Proteases"/>
    <property type="match status" value="2"/>
</dbReference>
<evidence type="ECO:0000256" key="11">
    <source>
        <dbReference type="ARBA" id="ARBA00033457"/>
    </source>
</evidence>
<dbReference type="EMBL" id="KV878913">
    <property type="protein sequence ID" value="OJJ80049.1"/>
    <property type="molecule type" value="Genomic_DNA"/>
</dbReference>
<evidence type="ECO:0000313" key="17">
    <source>
        <dbReference type="Proteomes" id="UP000184300"/>
    </source>
</evidence>
<keyword evidence="8 13" id="KW-0064">Aspartyl protease</keyword>
<evidence type="ECO:0000256" key="12">
    <source>
        <dbReference type="PIRSR" id="PIRSR601461-1"/>
    </source>
</evidence>
<dbReference type="OrthoDB" id="2747330at2759"/>
<dbReference type="SUPFAM" id="SSF50630">
    <property type="entry name" value="Acid proteases"/>
    <property type="match status" value="1"/>
</dbReference>
<dbReference type="InterPro" id="IPR021109">
    <property type="entry name" value="Peptidase_aspartic_dom_sf"/>
</dbReference>
<dbReference type="PROSITE" id="PS51767">
    <property type="entry name" value="PEPTIDASE_A1"/>
    <property type="match status" value="1"/>
</dbReference>
<dbReference type="FunFam" id="2.40.70.10:FF:000024">
    <property type="entry name" value="Endothiapepsin"/>
    <property type="match status" value="1"/>
</dbReference>
<dbReference type="PANTHER" id="PTHR47966">
    <property type="entry name" value="BETA-SITE APP-CLEAVING ENZYME, ISOFORM A-RELATED"/>
    <property type="match status" value="1"/>
</dbReference>
<feature type="active site" evidence="12">
    <location>
        <position position="284"/>
    </location>
</feature>
<dbReference type="PANTHER" id="PTHR47966:SF2">
    <property type="entry name" value="ASPERGILLOPEPSIN-1-RELATED"/>
    <property type="match status" value="1"/>
</dbReference>
<feature type="chain" id="PRO_5012205732" description="Aspergillopepsin-1" evidence="14">
    <location>
        <begin position="19"/>
        <end position="397"/>
    </location>
</feature>